<comment type="cofactor">
    <cofactor evidence="1">
        <name>Mg(2+)</name>
        <dbReference type="ChEBI" id="CHEBI:18420"/>
    </cofactor>
</comment>
<feature type="domain" description="Nudix hydrolase" evidence="6">
    <location>
        <begin position="1"/>
        <end position="134"/>
    </location>
</feature>
<gene>
    <name evidence="7" type="ORF">ACFOZ8_21530</name>
</gene>
<dbReference type="Gene3D" id="3.90.79.10">
    <property type="entry name" value="Nucleoside Triphosphate Pyrophosphohydrolase"/>
    <property type="match status" value="1"/>
</dbReference>
<keyword evidence="4" id="KW-0378">Hydrolase</keyword>
<keyword evidence="3" id="KW-0479">Metal-binding</keyword>
<dbReference type="InterPro" id="IPR000086">
    <property type="entry name" value="NUDIX_hydrolase_dom"/>
</dbReference>
<comment type="similarity">
    <text evidence="2">Belongs to the Nudix hydrolase family.</text>
</comment>
<sequence>MLRYTIAFIRRGDDVLMLNRNAAPNMGLWNGVGGKLEQGETPLANIMREIEEETGLRVEASRLRYAGTVTWTSEEGDGGMHAFIAELAQEADVFEGPVGTREGILEWKNPDWLFHPRNRGVVSNVPHFLPHMLKHPSPIEHHFTYAGDHLIAYERRAQTEPTHHVRY</sequence>
<dbReference type="CDD" id="cd18886">
    <property type="entry name" value="NUDIX_MutT_Nudt1"/>
    <property type="match status" value="1"/>
</dbReference>
<evidence type="ECO:0000313" key="7">
    <source>
        <dbReference type="EMBL" id="MFC4102218.1"/>
    </source>
</evidence>
<dbReference type="PANTHER" id="PTHR43758">
    <property type="entry name" value="7,8-DIHYDRO-8-OXOGUANINE TRIPHOSPHATASE"/>
    <property type="match status" value="1"/>
</dbReference>
<comment type="caution">
    <text evidence="7">The sequence shown here is derived from an EMBL/GenBank/DDBJ whole genome shotgun (WGS) entry which is preliminary data.</text>
</comment>
<keyword evidence="8" id="KW-1185">Reference proteome</keyword>
<dbReference type="Proteomes" id="UP001595715">
    <property type="component" value="Unassembled WGS sequence"/>
</dbReference>
<dbReference type="PROSITE" id="PS51462">
    <property type="entry name" value="NUDIX"/>
    <property type="match status" value="1"/>
</dbReference>
<evidence type="ECO:0000256" key="4">
    <source>
        <dbReference type="ARBA" id="ARBA00022801"/>
    </source>
</evidence>
<evidence type="ECO:0000256" key="3">
    <source>
        <dbReference type="ARBA" id="ARBA00022723"/>
    </source>
</evidence>
<evidence type="ECO:0000259" key="6">
    <source>
        <dbReference type="PROSITE" id="PS51462"/>
    </source>
</evidence>
<accession>A0ABV8K856</accession>
<dbReference type="PANTHER" id="PTHR43758:SF2">
    <property type="entry name" value="OXIDIZED PURINE NUCLEOSIDE TRIPHOSPHATE HYDROLASE"/>
    <property type="match status" value="1"/>
</dbReference>
<dbReference type="InterPro" id="IPR015797">
    <property type="entry name" value="NUDIX_hydrolase-like_dom_sf"/>
</dbReference>
<evidence type="ECO:0000256" key="2">
    <source>
        <dbReference type="ARBA" id="ARBA00005582"/>
    </source>
</evidence>
<keyword evidence="5" id="KW-0460">Magnesium</keyword>
<organism evidence="7 8">
    <name type="scientific">Paenibacillus xanthanilyticus</name>
    <dbReference type="NCBI Taxonomy" id="1783531"/>
    <lineage>
        <taxon>Bacteria</taxon>
        <taxon>Bacillati</taxon>
        <taxon>Bacillota</taxon>
        <taxon>Bacilli</taxon>
        <taxon>Bacillales</taxon>
        <taxon>Paenibacillaceae</taxon>
        <taxon>Paenibacillus</taxon>
    </lineage>
</organism>
<dbReference type="EMBL" id="JBHSAM010000031">
    <property type="protein sequence ID" value="MFC4102218.1"/>
    <property type="molecule type" value="Genomic_DNA"/>
</dbReference>
<evidence type="ECO:0000256" key="1">
    <source>
        <dbReference type="ARBA" id="ARBA00001946"/>
    </source>
</evidence>
<dbReference type="Pfam" id="PF00293">
    <property type="entry name" value="NUDIX"/>
    <property type="match status" value="1"/>
</dbReference>
<proteinExistence type="inferred from homology"/>
<evidence type="ECO:0000313" key="8">
    <source>
        <dbReference type="Proteomes" id="UP001595715"/>
    </source>
</evidence>
<dbReference type="SUPFAM" id="SSF55811">
    <property type="entry name" value="Nudix"/>
    <property type="match status" value="1"/>
</dbReference>
<reference evidence="8" key="1">
    <citation type="journal article" date="2019" name="Int. J. Syst. Evol. Microbiol.">
        <title>The Global Catalogue of Microorganisms (GCM) 10K type strain sequencing project: providing services to taxonomists for standard genome sequencing and annotation.</title>
        <authorList>
            <consortium name="The Broad Institute Genomics Platform"/>
            <consortium name="The Broad Institute Genome Sequencing Center for Infectious Disease"/>
            <person name="Wu L."/>
            <person name="Ma J."/>
        </authorList>
    </citation>
    <scope>NUCLEOTIDE SEQUENCE [LARGE SCALE GENOMIC DNA]</scope>
    <source>
        <strain evidence="8">IBRC-M 10987</strain>
    </source>
</reference>
<evidence type="ECO:0000256" key="5">
    <source>
        <dbReference type="ARBA" id="ARBA00022842"/>
    </source>
</evidence>
<dbReference type="RefSeq" id="WP_377720840.1">
    <property type="nucleotide sequence ID" value="NZ_JBHSAM010000031.1"/>
</dbReference>
<name>A0ABV8K856_9BACL</name>
<protein>
    <submittedName>
        <fullName evidence="7">NUDIX domain-containing protein</fullName>
    </submittedName>
</protein>